<comment type="caution">
    <text evidence="4">The sequence shown here is derived from an EMBL/GenBank/DDBJ whole genome shotgun (WGS) entry which is preliminary data.</text>
</comment>
<sequence length="75" mass="8420">MRSSSTATINARIGYKIGPKMRIELEAFNLSNRKASAIDYYYMSRLRGEPAAGVDDVHLHPIESRSFRVSLAANF</sequence>
<protein>
    <submittedName>
        <fullName evidence="4">Uncharacterized protein</fullName>
    </submittedName>
</protein>
<organism evidence="4 5">
    <name type="scientific">Roseateles puraquae</name>
    <dbReference type="NCBI Taxonomy" id="431059"/>
    <lineage>
        <taxon>Bacteria</taxon>
        <taxon>Pseudomonadati</taxon>
        <taxon>Pseudomonadota</taxon>
        <taxon>Betaproteobacteria</taxon>
        <taxon>Burkholderiales</taxon>
        <taxon>Sphaerotilaceae</taxon>
        <taxon>Roseateles</taxon>
    </lineage>
</organism>
<proteinExistence type="predicted"/>
<evidence type="ECO:0000256" key="3">
    <source>
        <dbReference type="ARBA" id="ARBA00023237"/>
    </source>
</evidence>
<evidence type="ECO:0000256" key="2">
    <source>
        <dbReference type="ARBA" id="ARBA00023136"/>
    </source>
</evidence>
<evidence type="ECO:0000313" key="5">
    <source>
        <dbReference type="Proteomes" id="UP000197446"/>
    </source>
</evidence>
<accession>A0A254N467</accession>
<dbReference type="GO" id="GO:0009279">
    <property type="term" value="C:cell outer membrane"/>
    <property type="evidence" value="ECO:0007669"/>
    <property type="project" value="UniProtKB-SubCell"/>
</dbReference>
<keyword evidence="2" id="KW-0472">Membrane</keyword>
<comment type="subcellular location">
    <subcellularLocation>
        <location evidence="1">Cell outer membrane</location>
    </subcellularLocation>
</comment>
<evidence type="ECO:0000256" key="1">
    <source>
        <dbReference type="ARBA" id="ARBA00004442"/>
    </source>
</evidence>
<dbReference type="EMBL" id="NISI01000019">
    <property type="protein sequence ID" value="OWQ99950.1"/>
    <property type="molecule type" value="Genomic_DNA"/>
</dbReference>
<dbReference type="InterPro" id="IPR036942">
    <property type="entry name" value="Beta-barrel_TonB_sf"/>
</dbReference>
<keyword evidence="5" id="KW-1185">Reference proteome</keyword>
<dbReference type="SUPFAM" id="SSF56935">
    <property type="entry name" value="Porins"/>
    <property type="match status" value="1"/>
</dbReference>
<dbReference type="Gene3D" id="2.40.170.20">
    <property type="entry name" value="TonB-dependent receptor, beta-barrel domain"/>
    <property type="match status" value="1"/>
</dbReference>
<dbReference type="OrthoDB" id="99480at2"/>
<evidence type="ECO:0000313" key="4">
    <source>
        <dbReference type="EMBL" id="OWQ99950.1"/>
    </source>
</evidence>
<keyword evidence="3" id="KW-0998">Cell outer membrane</keyword>
<gene>
    <name evidence="4" type="ORF">CDO81_26035</name>
</gene>
<reference evidence="4 5" key="1">
    <citation type="journal article" date="2007" name="Int. J. Syst. Evol. Microbiol.">
        <title>Description of Pelomonas aquatica sp. nov. and Pelomonas puraquae sp. nov., isolated from industrial and haemodialysis water.</title>
        <authorList>
            <person name="Gomila M."/>
            <person name="Bowien B."/>
            <person name="Falsen E."/>
            <person name="Moore E.R."/>
            <person name="Lalucat J."/>
        </authorList>
    </citation>
    <scope>NUCLEOTIDE SEQUENCE [LARGE SCALE GENOMIC DNA]</scope>
    <source>
        <strain evidence="4 5">CCUG 52769</strain>
    </source>
</reference>
<name>A0A254N467_9BURK</name>
<dbReference type="AlphaFoldDB" id="A0A254N467"/>
<dbReference type="Proteomes" id="UP000197446">
    <property type="component" value="Unassembled WGS sequence"/>
</dbReference>